<feature type="domain" description="SRP54-type proteins GTP-binding" evidence="10">
    <location>
        <begin position="269"/>
        <end position="282"/>
    </location>
</feature>
<dbReference type="Pfam" id="PF02978">
    <property type="entry name" value="SRP_SPB"/>
    <property type="match status" value="1"/>
</dbReference>
<dbReference type="SMART" id="SM00962">
    <property type="entry name" value="SRP54"/>
    <property type="match status" value="1"/>
</dbReference>
<proteinExistence type="inferred from homology"/>
<comment type="catalytic activity">
    <reaction evidence="8 9">
        <text>GTP + H2O = GDP + phosphate + H(+)</text>
        <dbReference type="Rhea" id="RHEA:19669"/>
        <dbReference type="ChEBI" id="CHEBI:15377"/>
        <dbReference type="ChEBI" id="CHEBI:15378"/>
        <dbReference type="ChEBI" id="CHEBI:37565"/>
        <dbReference type="ChEBI" id="CHEBI:43474"/>
        <dbReference type="ChEBI" id="CHEBI:58189"/>
        <dbReference type="EC" id="3.6.5.4"/>
    </reaction>
</comment>
<evidence type="ECO:0000256" key="1">
    <source>
        <dbReference type="ARBA" id="ARBA00005450"/>
    </source>
</evidence>
<keyword evidence="7 9" id="KW-0687">Ribonucleoprotein</keyword>
<feature type="binding site" evidence="9">
    <location>
        <begin position="190"/>
        <end position="194"/>
    </location>
    <ligand>
        <name>GTP</name>
        <dbReference type="ChEBI" id="CHEBI:37565"/>
    </ligand>
</feature>
<dbReference type="NCBIfam" id="TIGR00959">
    <property type="entry name" value="ffh"/>
    <property type="match status" value="1"/>
</dbReference>
<dbReference type="HAMAP" id="MF_00306">
    <property type="entry name" value="SRP54"/>
    <property type="match status" value="1"/>
</dbReference>
<dbReference type="InterPro" id="IPR027417">
    <property type="entry name" value="P-loop_NTPase"/>
</dbReference>
<dbReference type="Proteomes" id="UP000183104">
    <property type="component" value="Unassembled WGS sequence"/>
</dbReference>
<dbReference type="InterPro" id="IPR003593">
    <property type="entry name" value="AAA+_ATPase"/>
</dbReference>
<dbReference type="SMART" id="SM00963">
    <property type="entry name" value="SRP54_N"/>
    <property type="match status" value="1"/>
</dbReference>
<dbReference type="InterPro" id="IPR013822">
    <property type="entry name" value="Signal_recog_particl_SRP54_hlx"/>
</dbReference>
<dbReference type="RefSeq" id="WP_054966248.1">
    <property type="nucleotide sequence ID" value="NZ_FMUN01000001.1"/>
</dbReference>
<keyword evidence="9" id="KW-0963">Cytoplasm</keyword>
<gene>
    <name evidence="9" type="primary">ffh</name>
    <name evidence="11" type="ORF">SAMN05661077_0630</name>
</gene>
<dbReference type="PANTHER" id="PTHR11564">
    <property type="entry name" value="SIGNAL RECOGNITION PARTICLE 54K PROTEIN SRP54"/>
    <property type="match status" value="1"/>
</dbReference>
<dbReference type="PANTHER" id="PTHR11564:SF5">
    <property type="entry name" value="SIGNAL RECOGNITION PARTICLE SUBUNIT SRP54"/>
    <property type="match status" value="1"/>
</dbReference>
<evidence type="ECO:0000313" key="11">
    <source>
        <dbReference type="EMBL" id="SCX83917.1"/>
    </source>
</evidence>
<evidence type="ECO:0000256" key="6">
    <source>
        <dbReference type="ARBA" id="ARBA00023135"/>
    </source>
</evidence>
<dbReference type="InterPro" id="IPR004780">
    <property type="entry name" value="SRP"/>
</dbReference>
<evidence type="ECO:0000256" key="9">
    <source>
        <dbReference type="HAMAP-Rule" id="MF_00306"/>
    </source>
</evidence>
<dbReference type="GO" id="GO:0008312">
    <property type="term" value="F:7S RNA binding"/>
    <property type="evidence" value="ECO:0007669"/>
    <property type="project" value="InterPro"/>
</dbReference>
<comment type="domain">
    <text evidence="9">Composed of three domains: the N-terminal N domain, which is responsible for interactions with the ribosome, the central G domain, which binds GTP, and the C-terminal M domain, which binds the RNA and the signal sequence of the RNC.</text>
</comment>
<evidence type="ECO:0000256" key="8">
    <source>
        <dbReference type="ARBA" id="ARBA00048027"/>
    </source>
</evidence>
<dbReference type="Pfam" id="PF00448">
    <property type="entry name" value="SRP54"/>
    <property type="match status" value="1"/>
</dbReference>
<organism evidence="11 12">
    <name type="scientific">Thiohalorhabdus denitrificans</name>
    <dbReference type="NCBI Taxonomy" id="381306"/>
    <lineage>
        <taxon>Bacteria</taxon>
        <taxon>Pseudomonadati</taxon>
        <taxon>Pseudomonadota</taxon>
        <taxon>Gammaproteobacteria</taxon>
        <taxon>Thiohalorhabdales</taxon>
        <taxon>Thiohalorhabdaceae</taxon>
        <taxon>Thiohalorhabdus</taxon>
    </lineage>
</organism>
<keyword evidence="4 9" id="KW-0694">RNA-binding</keyword>
<comment type="similarity">
    <text evidence="1 9">Belongs to the GTP-binding SRP family. SRP54 subfamily.</text>
</comment>
<evidence type="ECO:0000313" key="12">
    <source>
        <dbReference type="Proteomes" id="UP000183104"/>
    </source>
</evidence>
<evidence type="ECO:0000256" key="2">
    <source>
        <dbReference type="ARBA" id="ARBA00022741"/>
    </source>
</evidence>
<keyword evidence="12" id="KW-1185">Reference proteome</keyword>
<dbReference type="GO" id="GO:0006614">
    <property type="term" value="P:SRP-dependent cotranslational protein targeting to membrane"/>
    <property type="evidence" value="ECO:0007669"/>
    <property type="project" value="InterPro"/>
</dbReference>
<dbReference type="Gene3D" id="1.10.260.30">
    <property type="entry name" value="Signal recognition particle, SRP54 subunit, M-domain"/>
    <property type="match status" value="1"/>
</dbReference>
<name>A0A0P9C5F2_9GAMM</name>
<evidence type="ECO:0000256" key="3">
    <source>
        <dbReference type="ARBA" id="ARBA00022801"/>
    </source>
</evidence>
<evidence type="ECO:0000256" key="5">
    <source>
        <dbReference type="ARBA" id="ARBA00023134"/>
    </source>
</evidence>
<dbReference type="SUPFAM" id="SSF52540">
    <property type="entry name" value="P-loop containing nucleoside triphosphate hydrolases"/>
    <property type="match status" value="1"/>
</dbReference>
<dbReference type="Pfam" id="PF02881">
    <property type="entry name" value="SRP54_N"/>
    <property type="match status" value="1"/>
</dbReference>
<dbReference type="InterPro" id="IPR036891">
    <property type="entry name" value="Signal_recog_part_SRP54_M_sf"/>
</dbReference>
<dbReference type="GO" id="GO:0048500">
    <property type="term" value="C:signal recognition particle"/>
    <property type="evidence" value="ECO:0007669"/>
    <property type="project" value="UniProtKB-UniRule"/>
</dbReference>
<dbReference type="InterPro" id="IPR042101">
    <property type="entry name" value="SRP54_N_sf"/>
</dbReference>
<dbReference type="PATRIC" id="fig|381306.5.peg.423"/>
<accession>A0A0P9C5F2</accession>
<dbReference type="InterPro" id="IPR004125">
    <property type="entry name" value="Signal_recog_particle_SRP54_M"/>
</dbReference>
<comment type="subunit">
    <text evidence="9">Part of the signal recognition particle protein translocation system, which is composed of SRP and FtsY. SRP is a ribonucleoprotein composed of Ffh and a 4.5S RNA molecule.</text>
</comment>
<evidence type="ECO:0000256" key="4">
    <source>
        <dbReference type="ARBA" id="ARBA00022884"/>
    </source>
</evidence>
<reference evidence="12" key="1">
    <citation type="submission" date="2016-10" db="EMBL/GenBank/DDBJ databases">
        <authorList>
            <person name="Varghese N."/>
        </authorList>
    </citation>
    <scope>NUCLEOTIDE SEQUENCE [LARGE SCALE GENOMIC DNA]</scope>
    <source>
        <strain evidence="12">HL 19</strain>
    </source>
</reference>
<dbReference type="GO" id="GO:0005525">
    <property type="term" value="F:GTP binding"/>
    <property type="evidence" value="ECO:0007669"/>
    <property type="project" value="UniProtKB-UniRule"/>
</dbReference>
<dbReference type="Gene3D" id="1.20.120.140">
    <property type="entry name" value="Signal recognition particle SRP54, nucleotide-binding domain"/>
    <property type="match status" value="1"/>
</dbReference>
<dbReference type="FunFam" id="3.40.50.300:FF:000022">
    <property type="entry name" value="Signal recognition particle 54 kDa subunit"/>
    <property type="match status" value="1"/>
</dbReference>
<comment type="function">
    <text evidence="9">Involved in targeting and insertion of nascent membrane proteins into the cytoplasmic membrane. Binds to the hydrophobic signal sequence of the ribosome-nascent chain (RNC) as it emerges from the ribosomes. The SRP-RNC complex is then targeted to the cytoplasmic membrane where it interacts with the SRP receptor FtsY. Interaction with FtsY leads to the transfer of the RNC complex to the Sec translocase for insertion into the membrane, the hydrolysis of GTP by both Ffh and FtsY, and the dissociation of the SRP-FtsY complex into the individual components.</text>
</comment>
<dbReference type="PROSITE" id="PS00300">
    <property type="entry name" value="SRP54"/>
    <property type="match status" value="1"/>
</dbReference>
<evidence type="ECO:0000256" key="7">
    <source>
        <dbReference type="ARBA" id="ARBA00023274"/>
    </source>
</evidence>
<dbReference type="InterPro" id="IPR022941">
    <property type="entry name" value="SRP54"/>
</dbReference>
<keyword evidence="6 9" id="KW-0733">Signal recognition particle</keyword>
<dbReference type="CDD" id="cd18539">
    <property type="entry name" value="SRP_G"/>
    <property type="match status" value="1"/>
</dbReference>
<feature type="binding site" evidence="9">
    <location>
        <begin position="248"/>
        <end position="251"/>
    </location>
    <ligand>
        <name>GTP</name>
        <dbReference type="ChEBI" id="CHEBI:37565"/>
    </ligand>
</feature>
<dbReference type="STRING" id="381306.AN478_08870"/>
<dbReference type="EMBL" id="FMUN01000001">
    <property type="protein sequence ID" value="SCX83917.1"/>
    <property type="molecule type" value="Genomic_DNA"/>
</dbReference>
<dbReference type="SMART" id="SM00382">
    <property type="entry name" value="AAA"/>
    <property type="match status" value="1"/>
</dbReference>
<sequence>MFENLSDRLQGVFKDLKGQGKLTEKNISDALRQVRIALLEADVSLPVAKAFIERVRERAVGQEVLNSLTPGQAVVGVVKEELEHLLGDQNDSLNLAVRPPAVVLMAGLQGSGKTTTVAKLARYLREREKKEVVVTSADIYRPAAIDQLETLAGEVGATFVPSESTEDPEAIAERAVEQARIRSADVVIVDTAGRLHIDEDLMQEIQGLQQALDPAETLLVADAMTGQDAVQTAEAFNGALDLTGVVLTKTDGDARGGAALSIRHVTGKPIKFLGVGEKTEALEPFHPDRLASRILGMGDVLSLVEEAQRTADEDQAEKLEKQLKSGKGMTLADFQDQLKQIKRMGGLTSILDKLPGGEKLAGGAAGMDETQINRMEAIINSMTPWERRHSDAIKASRKRRIASGSGTSVQEVNRLLKQFAQMQKAMKQMKKKGGMKKMMAQMGGGGGDQGFPF</sequence>
<dbReference type="AlphaFoldDB" id="A0A0P9C5F2"/>
<comment type="subcellular location">
    <subcellularLocation>
        <location evidence="9">Cytoplasm</location>
    </subcellularLocation>
    <text evidence="9">The SRP-RNC complex is targeted to the cytoplasmic membrane.</text>
</comment>
<dbReference type="OrthoDB" id="9804720at2"/>
<dbReference type="InterPro" id="IPR000897">
    <property type="entry name" value="SRP54_GTPase_dom"/>
</dbReference>
<dbReference type="EC" id="3.6.5.4" evidence="9"/>
<dbReference type="Gene3D" id="3.40.50.300">
    <property type="entry name" value="P-loop containing nucleotide triphosphate hydrolases"/>
    <property type="match status" value="1"/>
</dbReference>
<dbReference type="SUPFAM" id="SSF47446">
    <property type="entry name" value="Signal peptide-binding domain"/>
    <property type="match status" value="1"/>
</dbReference>
<keyword evidence="5 9" id="KW-0342">GTP-binding</keyword>
<keyword evidence="3 9" id="KW-0378">Hydrolase</keyword>
<dbReference type="GO" id="GO:0003924">
    <property type="term" value="F:GTPase activity"/>
    <property type="evidence" value="ECO:0007669"/>
    <property type="project" value="UniProtKB-UniRule"/>
</dbReference>
<protein>
    <recommendedName>
        <fullName evidence="9">Signal recognition particle protein</fullName>
        <ecNumber evidence="9">3.6.5.4</ecNumber>
    </recommendedName>
    <alternativeName>
        <fullName evidence="9">Fifty-four homolog</fullName>
    </alternativeName>
</protein>
<feature type="binding site" evidence="9">
    <location>
        <begin position="107"/>
        <end position="114"/>
    </location>
    <ligand>
        <name>GTP</name>
        <dbReference type="ChEBI" id="CHEBI:37565"/>
    </ligand>
</feature>
<evidence type="ECO:0000259" key="10">
    <source>
        <dbReference type="PROSITE" id="PS00300"/>
    </source>
</evidence>
<keyword evidence="2 9" id="KW-0547">Nucleotide-binding</keyword>